<accession>X1UHI3</accession>
<organism evidence="1">
    <name type="scientific">marine sediment metagenome</name>
    <dbReference type="NCBI Taxonomy" id="412755"/>
    <lineage>
        <taxon>unclassified sequences</taxon>
        <taxon>metagenomes</taxon>
        <taxon>ecological metagenomes</taxon>
    </lineage>
</organism>
<proteinExistence type="predicted"/>
<reference evidence="1" key="1">
    <citation type="journal article" date="2014" name="Front. Microbiol.">
        <title>High frequency of phylogenetically diverse reductive dehalogenase-homologous genes in deep subseafloor sedimentary metagenomes.</title>
        <authorList>
            <person name="Kawai M."/>
            <person name="Futagami T."/>
            <person name="Toyoda A."/>
            <person name="Takaki Y."/>
            <person name="Nishi S."/>
            <person name="Hori S."/>
            <person name="Arai W."/>
            <person name="Tsubouchi T."/>
            <person name="Morono Y."/>
            <person name="Uchiyama I."/>
            <person name="Ito T."/>
            <person name="Fujiyama A."/>
            <person name="Inagaki F."/>
            <person name="Takami H."/>
        </authorList>
    </citation>
    <scope>NUCLEOTIDE SEQUENCE</scope>
    <source>
        <strain evidence="1">Expedition CK06-06</strain>
    </source>
</reference>
<gene>
    <name evidence="1" type="ORF">S12H4_58009</name>
</gene>
<dbReference type="EMBL" id="BARW01037609">
    <property type="protein sequence ID" value="GAJ16979.1"/>
    <property type="molecule type" value="Genomic_DNA"/>
</dbReference>
<protein>
    <submittedName>
        <fullName evidence="1">Uncharacterized protein</fullName>
    </submittedName>
</protein>
<sequence length="192" mass="20908">MENIVDLSAQTVFAEATTYPAIVVLKKESSNASLYYVSVPQGITDSPVTSALDLEGLPAVVTDQESTTRRMWPPLAKGDTLWEKLSANTEPLGEMAEKTFVGLQTSADKVYILEKLGEAGLGLVRIRSQATGKVHELESELLKPLLSGHDIKRYGTPLPNRFLLFPYIAKEGKADLIPVENFANSFTNLGIA</sequence>
<name>X1UHI3_9ZZZZ</name>
<feature type="non-terminal residue" evidence="1">
    <location>
        <position position="192"/>
    </location>
</feature>
<comment type="caution">
    <text evidence="1">The sequence shown here is derived from an EMBL/GenBank/DDBJ whole genome shotgun (WGS) entry which is preliminary data.</text>
</comment>
<dbReference type="AlphaFoldDB" id="X1UHI3"/>
<evidence type="ECO:0000313" key="1">
    <source>
        <dbReference type="EMBL" id="GAJ16979.1"/>
    </source>
</evidence>